<sequence length="94" mass="9019">MGLGFGRVRRGAGVLLGVGLVVGAASTGRTVAVSVVVAVTVTVPGAGLGAEARCAESVLAIPAPTAHPTSRHATAMSTIPAAGTRCGSRRGKGG</sequence>
<dbReference type="Proteomes" id="UP000274601">
    <property type="component" value="Unassembled WGS sequence"/>
</dbReference>
<evidence type="ECO:0000313" key="3">
    <source>
        <dbReference type="Proteomes" id="UP000274601"/>
    </source>
</evidence>
<organism evidence="2 3">
    <name type="scientific">Actinomadura pelletieri DSM 43383</name>
    <dbReference type="NCBI Taxonomy" id="1120940"/>
    <lineage>
        <taxon>Bacteria</taxon>
        <taxon>Bacillati</taxon>
        <taxon>Actinomycetota</taxon>
        <taxon>Actinomycetes</taxon>
        <taxon>Streptosporangiales</taxon>
        <taxon>Thermomonosporaceae</taxon>
        <taxon>Actinomadura</taxon>
    </lineage>
</organism>
<dbReference type="AlphaFoldDB" id="A0A495QS65"/>
<evidence type="ECO:0000313" key="2">
    <source>
        <dbReference type="EMBL" id="RKS76350.1"/>
    </source>
</evidence>
<accession>A0A495QS65</accession>
<name>A0A495QS65_9ACTN</name>
<proteinExistence type="predicted"/>
<feature type="compositionally biased region" description="Polar residues" evidence="1">
    <location>
        <begin position="67"/>
        <end position="77"/>
    </location>
</feature>
<dbReference type="EMBL" id="RBWU01000002">
    <property type="protein sequence ID" value="RKS76350.1"/>
    <property type="molecule type" value="Genomic_DNA"/>
</dbReference>
<gene>
    <name evidence="2" type="ORF">BZB76_1704</name>
</gene>
<comment type="caution">
    <text evidence="2">The sequence shown here is derived from an EMBL/GenBank/DDBJ whole genome shotgun (WGS) entry which is preliminary data.</text>
</comment>
<reference evidence="2 3" key="1">
    <citation type="submission" date="2018-10" db="EMBL/GenBank/DDBJ databases">
        <title>Genomic Encyclopedia of Archaeal and Bacterial Type Strains, Phase II (KMG-II): from individual species to whole genera.</title>
        <authorList>
            <person name="Goeker M."/>
        </authorList>
    </citation>
    <scope>NUCLEOTIDE SEQUENCE [LARGE SCALE GENOMIC DNA]</scope>
    <source>
        <strain evidence="2 3">DSM 43383</strain>
    </source>
</reference>
<feature type="region of interest" description="Disordered" evidence="1">
    <location>
        <begin position="67"/>
        <end position="94"/>
    </location>
</feature>
<keyword evidence="3" id="KW-1185">Reference proteome</keyword>
<evidence type="ECO:0000256" key="1">
    <source>
        <dbReference type="SAM" id="MobiDB-lite"/>
    </source>
</evidence>
<protein>
    <submittedName>
        <fullName evidence="2">Uncharacterized protein</fullName>
    </submittedName>
</protein>
<dbReference type="RefSeq" id="WP_211342905.1">
    <property type="nucleotide sequence ID" value="NZ_RBWU01000002.1"/>
</dbReference>